<dbReference type="Proteomes" id="UP000807353">
    <property type="component" value="Unassembled WGS sequence"/>
</dbReference>
<proteinExistence type="predicted"/>
<reference evidence="1" key="1">
    <citation type="submission" date="2020-11" db="EMBL/GenBank/DDBJ databases">
        <authorList>
            <consortium name="DOE Joint Genome Institute"/>
            <person name="Ahrendt S."/>
            <person name="Riley R."/>
            <person name="Andreopoulos W."/>
            <person name="Labutti K."/>
            <person name="Pangilinan J."/>
            <person name="Ruiz-Duenas F.J."/>
            <person name="Barrasa J.M."/>
            <person name="Sanchez-Garcia M."/>
            <person name="Camarero S."/>
            <person name="Miyauchi S."/>
            <person name="Serrano A."/>
            <person name="Linde D."/>
            <person name="Babiker R."/>
            <person name="Drula E."/>
            <person name="Ayuso-Fernandez I."/>
            <person name="Pacheco R."/>
            <person name="Padilla G."/>
            <person name="Ferreira P."/>
            <person name="Barriuso J."/>
            <person name="Kellner H."/>
            <person name="Castanera R."/>
            <person name="Alfaro M."/>
            <person name="Ramirez L."/>
            <person name="Pisabarro A.G."/>
            <person name="Kuo A."/>
            <person name="Tritt A."/>
            <person name="Lipzen A."/>
            <person name="He G."/>
            <person name="Yan M."/>
            <person name="Ng V."/>
            <person name="Cullen D."/>
            <person name="Martin F."/>
            <person name="Rosso M.-N."/>
            <person name="Henrissat B."/>
            <person name="Hibbett D."/>
            <person name="Martinez A.T."/>
            <person name="Grigoriev I.V."/>
        </authorList>
    </citation>
    <scope>NUCLEOTIDE SEQUENCE</scope>
    <source>
        <strain evidence="1">CBS 247.69</strain>
    </source>
</reference>
<sequence length="151" mass="17013">MRDMRPPIPLNLMVGDTNGLTEGVDESMCFVPVPVGSCRAPSYWVTMPGLFEMFVISVTKTFSGSVLIPNHVHNIMKTTSLICPITQFSWSTGTHSYSTYKKQHTGYWQLLEHREPDFKASPSTYRISNCNFQITHVLVAGLSESTFFSLR</sequence>
<keyword evidence="2" id="KW-1185">Reference proteome</keyword>
<evidence type="ECO:0000313" key="1">
    <source>
        <dbReference type="EMBL" id="KAF9468371.1"/>
    </source>
</evidence>
<name>A0A9P5YGV0_9AGAR</name>
<dbReference type="EMBL" id="MU150233">
    <property type="protein sequence ID" value="KAF9468371.1"/>
    <property type="molecule type" value="Genomic_DNA"/>
</dbReference>
<dbReference type="AlphaFoldDB" id="A0A9P5YGV0"/>
<gene>
    <name evidence="1" type="ORF">BDZ94DRAFT_782977</name>
</gene>
<protein>
    <submittedName>
        <fullName evidence="1">Uncharacterized protein</fullName>
    </submittedName>
</protein>
<comment type="caution">
    <text evidence="1">The sequence shown here is derived from an EMBL/GenBank/DDBJ whole genome shotgun (WGS) entry which is preliminary data.</text>
</comment>
<evidence type="ECO:0000313" key="2">
    <source>
        <dbReference type="Proteomes" id="UP000807353"/>
    </source>
</evidence>
<organism evidence="1 2">
    <name type="scientific">Collybia nuda</name>
    <dbReference type="NCBI Taxonomy" id="64659"/>
    <lineage>
        <taxon>Eukaryota</taxon>
        <taxon>Fungi</taxon>
        <taxon>Dikarya</taxon>
        <taxon>Basidiomycota</taxon>
        <taxon>Agaricomycotina</taxon>
        <taxon>Agaricomycetes</taxon>
        <taxon>Agaricomycetidae</taxon>
        <taxon>Agaricales</taxon>
        <taxon>Tricholomatineae</taxon>
        <taxon>Clitocybaceae</taxon>
        <taxon>Collybia</taxon>
    </lineage>
</organism>
<accession>A0A9P5YGV0</accession>